<dbReference type="GO" id="GO:0006400">
    <property type="term" value="P:tRNA modification"/>
    <property type="evidence" value="ECO:0007669"/>
    <property type="project" value="TreeGrafter"/>
</dbReference>
<keyword evidence="4" id="KW-0067">ATP-binding</keyword>
<accession>A0A7R8ZRU9</accession>
<dbReference type="InterPro" id="IPR039657">
    <property type="entry name" value="Dimethylallyltransferase"/>
</dbReference>
<dbReference type="PANTHER" id="PTHR11088">
    <property type="entry name" value="TRNA DIMETHYLALLYLTRANSFERASE"/>
    <property type="match status" value="1"/>
</dbReference>
<organism evidence="5">
    <name type="scientific">Cyprideis torosa</name>
    <dbReference type="NCBI Taxonomy" id="163714"/>
    <lineage>
        <taxon>Eukaryota</taxon>
        <taxon>Metazoa</taxon>
        <taxon>Ecdysozoa</taxon>
        <taxon>Arthropoda</taxon>
        <taxon>Crustacea</taxon>
        <taxon>Oligostraca</taxon>
        <taxon>Ostracoda</taxon>
        <taxon>Podocopa</taxon>
        <taxon>Podocopida</taxon>
        <taxon>Cytherocopina</taxon>
        <taxon>Cytheroidea</taxon>
        <taxon>Cytherideidae</taxon>
        <taxon>Cyprideis</taxon>
    </lineage>
</organism>
<protein>
    <submittedName>
        <fullName evidence="5">Uncharacterized protein</fullName>
    </submittedName>
</protein>
<gene>
    <name evidence="5" type="ORF">CTOB1V02_LOCUS7588</name>
</gene>
<dbReference type="AlphaFoldDB" id="A0A7R8ZRU9"/>
<dbReference type="Pfam" id="PF01715">
    <property type="entry name" value="IPPT"/>
    <property type="match status" value="1"/>
</dbReference>
<evidence type="ECO:0000256" key="2">
    <source>
        <dbReference type="ARBA" id="ARBA00022679"/>
    </source>
</evidence>
<evidence type="ECO:0000313" key="5">
    <source>
        <dbReference type="EMBL" id="CAD7229720.1"/>
    </source>
</evidence>
<sequence>MAFTMITMPNRSGDLGDVTGYLNENQYNFPTYTANGVIGDALFPSRGLLDDAVILGFGAKMILEELERFLDWEDKNSKDSENTIIHFKTEIISSDSRQLYREMTIGTAKPSIKEMQGVPHHFIHHLSIHEPYSAGKIDLETAASEIKKNSRRYAKRQLTWYRRYDSIFWIEAARMNEFKPEALDSLLT</sequence>
<evidence type="ECO:0000256" key="3">
    <source>
        <dbReference type="ARBA" id="ARBA00022741"/>
    </source>
</evidence>
<dbReference type="GO" id="GO:0052381">
    <property type="term" value="F:tRNA dimethylallyltransferase activity"/>
    <property type="evidence" value="ECO:0007669"/>
    <property type="project" value="TreeGrafter"/>
</dbReference>
<dbReference type="GO" id="GO:0005524">
    <property type="term" value="F:ATP binding"/>
    <property type="evidence" value="ECO:0007669"/>
    <property type="project" value="UniProtKB-KW"/>
</dbReference>
<dbReference type="InterPro" id="IPR027417">
    <property type="entry name" value="P-loop_NTPase"/>
</dbReference>
<evidence type="ECO:0000256" key="4">
    <source>
        <dbReference type="ARBA" id="ARBA00022840"/>
    </source>
</evidence>
<evidence type="ECO:0000256" key="1">
    <source>
        <dbReference type="ARBA" id="ARBA00005842"/>
    </source>
</evidence>
<proteinExistence type="inferred from homology"/>
<dbReference type="PANTHER" id="PTHR11088:SF60">
    <property type="entry name" value="TRNA DIMETHYLALLYLTRANSFERASE"/>
    <property type="match status" value="1"/>
</dbReference>
<keyword evidence="3" id="KW-0547">Nucleotide-binding</keyword>
<dbReference type="Gene3D" id="3.40.50.300">
    <property type="entry name" value="P-loop containing nucleotide triphosphate hydrolases"/>
    <property type="match status" value="2"/>
</dbReference>
<keyword evidence="2" id="KW-0808">Transferase</keyword>
<reference evidence="5" key="1">
    <citation type="submission" date="2020-11" db="EMBL/GenBank/DDBJ databases">
        <authorList>
            <person name="Tran Van P."/>
        </authorList>
    </citation>
    <scope>NUCLEOTIDE SEQUENCE</scope>
</reference>
<comment type="similarity">
    <text evidence="1">Belongs to the IPP transferase family.</text>
</comment>
<dbReference type="OrthoDB" id="775260at2759"/>
<dbReference type="EMBL" id="OB662240">
    <property type="protein sequence ID" value="CAD7229720.1"/>
    <property type="molecule type" value="Genomic_DNA"/>
</dbReference>
<name>A0A7R8ZRU9_9CRUS</name>